<name>A0A167GEK5_CALVF</name>
<organism evidence="2 3">
    <name type="scientific">Calocera viscosa (strain TUFC12733)</name>
    <dbReference type="NCBI Taxonomy" id="1330018"/>
    <lineage>
        <taxon>Eukaryota</taxon>
        <taxon>Fungi</taxon>
        <taxon>Dikarya</taxon>
        <taxon>Basidiomycota</taxon>
        <taxon>Agaricomycotina</taxon>
        <taxon>Dacrymycetes</taxon>
        <taxon>Dacrymycetales</taxon>
        <taxon>Dacrymycetaceae</taxon>
        <taxon>Calocera</taxon>
    </lineage>
</organism>
<reference evidence="2 3" key="1">
    <citation type="journal article" date="2016" name="Mol. Biol. Evol.">
        <title>Comparative Genomics of Early-Diverging Mushroom-Forming Fungi Provides Insights into the Origins of Lignocellulose Decay Capabilities.</title>
        <authorList>
            <person name="Nagy L.G."/>
            <person name="Riley R."/>
            <person name="Tritt A."/>
            <person name="Adam C."/>
            <person name="Daum C."/>
            <person name="Floudas D."/>
            <person name="Sun H."/>
            <person name="Yadav J.S."/>
            <person name="Pangilinan J."/>
            <person name="Larsson K.H."/>
            <person name="Matsuura K."/>
            <person name="Barry K."/>
            <person name="Labutti K."/>
            <person name="Kuo R."/>
            <person name="Ohm R.A."/>
            <person name="Bhattacharya S.S."/>
            <person name="Shirouzu T."/>
            <person name="Yoshinaga Y."/>
            <person name="Martin F.M."/>
            <person name="Grigoriev I.V."/>
            <person name="Hibbett D.S."/>
        </authorList>
    </citation>
    <scope>NUCLEOTIDE SEQUENCE [LARGE SCALE GENOMIC DNA]</scope>
    <source>
        <strain evidence="2 3">TUFC12733</strain>
    </source>
</reference>
<dbReference type="STRING" id="1330018.A0A167GEK5"/>
<dbReference type="EMBL" id="KV417341">
    <property type="protein sequence ID" value="KZO90474.1"/>
    <property type="molecule type" value="Genomic_DNA"/>
</dbReference>
<gene>
    <name evidence="2" type="ORF">CALVIDRAFT_393157</name>
</gene>
<proteinExistence type="predicted"/>
<evidence type="ECO:0000313" key="2">
    <source>
        <dbReference type="EMBL" id="KZO90474.1"/>
    </source>
</evidence>
<dbReference type="AlphaFoldDB" id="A0A167GEK5"/>
<evidence type="ECO:0000313" key="3">
    <source>
        <dbReference type="Proteomes" id="UP000076738"/>
    </source>
</evidence>
<accession>A0A167GEK5</accession>
<evidence type="ECO:0000256" key="1">
    <source>
        <dbReference type="SAM" id="MobiDB-lite"/>
    </source>
</evidence>
<sequence>MPAHHVPVDMVVTEATRIRRTISALSSHEWTMILQPLGEHVDWLSLGPIKIFMQPLEGTDYLHRNHTFHRDVWMYVMARCGFNDPCSAAWTEDAMRGWSLAPGCEGVKRRLRHERTVKQDFKLNTADVEDKMFLLDPICVPLPPRLWITNGFWNVPQSADPKKLRRSSLPTMANRVSHGRKR</sequence>
<feature type="region of interest" description="Disordered" evidence="1">
    <location>
        <begin position="159"/>
        <end position="182"/>
    </location>
</feature>
<protein>
    <submittedName>
        <fullName evidence="2">Uncharacterized protein</fullName>
    </submittedName>
</protein>
<dbReference type="Proteomes" id="UP000076738">
    <property type="component" value="Unassembled WGS sequence"/>
</dbReference>
<keyword evidence="3" id="KW-1185">Reference proteome</keyword>